<dbReference type="InterPro" id="IPR013783">
    <property type="entry name" value="Ig-like_fold"/>
</dbReference>
<dbReference type="PANTHER" id="PTHR44888:SF2">
    <property type="entry name" value="HEPATIC AND GLIAL CELL ADHESION MOLECULE"/>
    <property type="match status" value="1"/>
</dbReference>
<feature type="transmembrane region" description="Helical" evidence="13">
    <location>
        <begin position="241"/>
        <end position="263"/>
    </location>
</feature>
<keyword evidence="3 13" id="KW-0812">Transmembrane</keyword>
<dbReference type="GO" id="GO:0012505">
    <property type="term" value="C:endomembrane system"/>
    <property type="evidence" value="ECO:0007669"/>
    <property type="project" value="UniProtKB-SubCell"/>
</dbReference>
<dbReference type="SMART" id="SM00409">
    <property type="entry name" value="IG"/>
    <property type="match status" value="2"/>
</dbReference>
<keyword evidence="15" id="KW-1185">Reference proteome</keyword>
<evidence type="ECO:0000313" key="15">
    <source>
        <dbReference type="Proteomes" id="UP000504632"/>
    </source>
</evidence>
<feature type="compositionally biased region" description="Polar residues" evidence="12">
    <location>
        <begin position="274"/>
        <end position="287"/>
    </location>
</feature>
<organism evidence="15 16">
    <name type="scientific">Chanos chanos</name>
    <name type="common">Milkfish</name>
    <name type="synonym">Mugil chanos</name>
    <dbReference type="NCBI Taxonomy" id="29144"/>
    <lineage>
        <taxon>Eukaryota</taxon>
        <taxon>Metazoa</taxon>
        <taxon>Chordata</taxon>
        <taxon>Craniata</taxon>
        <taxon>Vertebrata</taxon>
        <taxon>Euteleostomi</taxon>
        <taxon>Actinopterygii</taxon>
        <taxon>Neopterygii</taxon>
        <taxon>Teleostei</taxon>
        <taxon>Ostariophysi</taxon>
        <taxon>Gonorynchiformes</taxon>
        <taxon>Chanidae</taxon>
        <taxon>Chanos</taxon>
    </lineage>
</organism>
<accession>A0A6J2VPF9</accession>
<evidence type="ECO:0000313" key="16">
    <source>
        <dbReference type="RefSeq" id="XP_030633962.1"/>
    </source>
</evidence>
<evidence type="ECO:0000256" key="5">
    <source>
        <dbReference type="ARBA" id="ARBA00022989"/>
    </source>
</evidence>
<evidence type="ECO:0000256" key="10">
    <source>
        <dbReference type="ARBA" id="ARBA00023319"/>
    </source>
</evidence>
<keyword evidence="8" id="KW-0325">Glycoprotein</keyword>
<evidence type="ECO:0000256" key="7">
    <source>
        <dbReference type="ARBA" id="ARBA00023157"/>
    </source>
</evidence>
<dbReference type="GeneID" id="115815138"/>
<dbReference type="Gene3D" id="2.60.40.10">
    <property type="entry name" value="Immunoglobulins"/>
    <property type="match status" value="2"/>
</dbReference>
<dbReference type="GO" id="GO:0005737">
    <property type="term" value="C:cytoplasm"/>
    <property type="evidence" value="ECO:0007669"/>
    <property type="project" value="UniProtKB-SubCell"/>
</dbReference>
<feature type="compositionally biased region" description="Basic and acidic residues" evidence="12">
    <location>
        <begin position="315"/>
        <end position="326"/>
    </location>
</feature>
<dbReference type="Pfam" id="PF07686">
    <property type="entry name" value="V-set"/>
    <property type="match status" value="1"/>
</dbReference>
<dbReference type="Proteomes" id="UP000504632">
    <property type="component" value="Chromosome 6"/>
</dbReference>
<evidence type="ECO:0000256" key="1">
    <source>
        <dbReference type="ARBA" id="ARBA00004496"/>
    </source>
</evidence>
<gene>
    <name evidence="16" type="primary">hepacama</name>
</gene>
<keyword evidence="5 13" id="KW-1133">Transmembrane helix</keyword>
<name>A0A6J2VPF9_CHACN</name>
<sequence>MKAEREASSKETVVPSVFPFFCLIILSLSVIKGVNITSPSSIVRGTLGGSALLSVSYTSSSSDRPVIKWQLKRDKPVTVVQSIGTDIIGNLRPEYRGRILVFENGTLLLHSLLLSDEGTYEVEISITDDTFTGECHINLTVDVPVSRPYVHMVASSVLELSELFTLNCSHESGTKVTYGWMKGGKPLTNDSRLLLSHDQKLLTISRVLMSDDDIYSCVAENPISSMKSLPVKLTVYRRSSLYIILSTGGIFLLITLVTVCACWKPSKKKRHQSARQNRQSAVQSNDNQEGKIDAVPKRTSHGAGRRSPAGLYVLKETDCHDGEGESPHNPVGDPNSPHAHTGSFHPVSQVPDDLVHTCRKYPRTPIPSPSSPPHTTLAPPPASPPHLQSSGHKHNPNAGISAHPHSQKEEHPSVHDTLQNHI</sequence>
<keyword evidence="2" id="KW-0963">Cytoplasm</keyword>
<evidence type="ECO:0000259" key="14">
    <source>
        <dbReference type="PROSITE" id="PS50835"/>
    </source>
</evidence>
<dbReference type="InterPro" id="IPR036179">
    <property type="entry name" value="Ig-like_dom_sf"/>
</dbReference>
<evidence type="ECO:0000256" key="2">
    <source>
        <dbReference type="ARBA" id="ARBA00022490"/>
    </source>
</evidence>
<keyword evidence="10" id="KW-0393">Immunoglobulin domain</keyword>
<dbReference type="Pfam" id="PF13927">
    <property type="entry name" value="Ig_3"/>
    <property type="match status" value="1"/>
</dbReference>
<keyword evidence="4" id="KW-0732">Signal</keyword>
<evidence type="ECO:0000256" key="8">
    <source>
        <dbReference type="ARBA" id="ARBA00023180"/>
    </source>
</evidence>
<evidence type="ECO:0000256" key="3">
    <source>
        <dbReference type="ARBA" id="ARBA00022692"/>
    </source>
</evidence>
<dbReference type="InterPro" id="IPR003598">
    <property type="entry name" value="Ig_sub2"/>
</dbReference>
<evidence type="ECO:0000256" key="4">
    <source>
        <dbReference type="ARBA" id="ARBA00022729"/>
    </source>
</evidence>
<dbReference type="RefSeq" id="XP_030633962.1">
    <property type="nucleotide sequence ID" value="XM_030778102.1"/>
</dbReference>
<dbReference type="SUPFAM" id="SSF48726">
    <property type="entry name" value="Immunoglobulin"/>
    <property type="match status" value="2"/>
</dbReference>
<evidence type="ECO:0000256" key="9">
    <source>
        <dbReference type="ARBA" id="ARBA00023306"/>
    </source>
</evidence>
<dbReference type="SMART" id="SM00408">
    <property type="entry name" value="IGc2"/>
    <property type="match status" value="1"/>
</dbReference>
<dbReference type="OrthoDB" id="9891523at2759"/>
<dbReference type="PROSITE" id="PS50835">
    <property type="entry name" value="IG_LIKE"/>
    <property type="match status" value="1"/>
</dbReference>
<evidence type="ECO:0000256" key="13">
    <source>
        <dbReference type="SAM" id="Phobius"/>
    </source>
</evidence>
<evidence type="ECO:0000256" key="11">
    <source>
        <dbReference type="ARBA" id="ARBA00046288"/>
    </source>
</evidence>
<proteinExistence type="predicted"/>
<dbReference type="AlphaFoldDB" id="A0A6J2VPF9"/>
<reference evidence="16" key="1">
    <citation type="submission" date="2025-08" db="UniProtKB">
        <authorList>
            <consortium name="RefSeq"/>
        </authorList>
    </citation>
    <scope>IDENTIFICATION</scope>
</reference>
<dbReference type="InterPro" id="IPR007110">
    <property type="entry name" value="Ig-like_dom"/>
</dbReference>
<keyword evidence="9" id="KW-0131">Cell cycle</keyword>
<dbReference type="CTD" id="100005952"/>
<feature type="compositionally biased region" description="Pro residues" evidence="12">
    <location>
        <begin position="364"/>
        <end position="384"/>
    </location>
</feature>
<feature type="transmembrane region" description="Helical" evidence="13">
    <location>
        <begin position="12"/>
        <end position="31"/>
    </location>
</feature>
<dbReference type="PANTHER" id="PTHR44888">
    <property type="entry name" value="HEPACAM FAMILY MEMBER 2-RELATED"/>
    <property type="match status" value="1"/>
</dbReference>
<evidence type="ECO:0000256" key="12">
    <source>
        <dbReference type="SAM" id="MobiDB-lite"/>
    </source>
</evidence>
<evidence type="ECO:0000256" key="6">
    <source>
        <dbReference type="ARBA" id="ARBA00023136"/>
    </source>
</evidence>
<keyword evidence="7" id="KW-1015">Disulfide bond</keyword>
<comment type="subcellular location">
    <subcellularLocation>
        <location evidence="1">Cytoplasm</location>
    </subcellularLocation>
    <subcellularLocation>
        <location evidence="11">Endomembrane system</location>
        <topology evidence="11">Single-pass type I membrane protein</topology>
    </subcellularLocation>
</comment>
<dbReference type="InParanoid" id="A0A6J2VPF9"/>
<dbReference type="InterPro" id="IPR013106">
    <property type="entry name" value="Ig_V-set"/>
</dbReference>
<dbReference type="InterPro" id="IPR052280">
    <property type="entry name" value="HEPACAM_domain"/>
</dbReference>
<feature type="region of interest" description="Disordered" evidence="12">
    <location>
        <begin position="268"/>
        <end position="422"/>
    </location>
</feature>
<protein>
    <submittedName>
        <fullName evidence="16">Hepatic and glial cell adhesion molecule a</fullName>
    </submittedName>
</protein>
<keyword evidence="6 13" id="KW-0472">Membrane</keyword>
<dbReference type="InterPro" id="IPR003599">
    <property type="entry name" value="Ig_sub"/>
</dbReference>
<feature type="domain" description="Ig-like" evidence="14">
    <location>
        <begin position="148"/>
        <end position="234"/>
    </location>
</feature>